<organism evidence="2 3">
    <name type="scientific">Candidatus Ryanbacteria bacterium RIFCSPHIGHO2_01_FULL_48_27</name>
    <dbReference type="NCBI Taxonomy" id="1802115"/>
    <lineage>
        <taxon>Bacteria</taxon>
        <taxon>Candidatus Ryaniibacteriota</taxon>
    </lineage>
</organism>
<comment type="caution">
    <text evidence="2">The sequence shown here is derived from an EMBL/GenBank/DDBJ whole genome shotgun (WGS) entry which is preliminary data.</text>
</comment>
<reference evidence="2 3" key="1">
    <citation type="journal article" date="2016" name="Nat. Commun.">
        <title>Thousands of microbial genomes shed light on interconnected biogeochemical processes in an aquifer system.</title>
        <authorList>
            <person name="Anantharaman K."/>
            <person name="Brown C.T."/>
            <person name="Hug L.A."/>
            <person name="Sharon I."/>
            <person name="Castelle C.J."/>
            <person name="Probst A.J."/>
            <person name="Thomas B.C."/>
            <person name="Singh A."/>
            <person name="Wilkins M.J."/>
            <person name="Karaoz U."/>
            <person name="Brodie E.L."/>
            <person name="Williams K.H."/>
            <person name="Hubbard S.S."/>
            <person name="Banfield J.F."/>
        </authorList>
    </citation>
    <scope>NUCLEOTIDE SEQUENCE [LARGE SCALE GENOMIC DNA]</scope>
</reference>
<name>A0A1G2G0X9_9BACT</name>
<evidence type="ECO:0008006" key="4">
    <source>
        <dbReference type="Google" id="ProtNLM"/>
    </source>
</evidence>
<evidence type="ECO:0000256" key="1">
    <source>
        <dbReference type="SAM" id="Phobius"/>
    </source>
</evidence>
<keyword evidence="1" id="KW-1133">Transmembrane helix</keyword>
<feature type="transmembrane region" description="Helical" evidence="1">
    <location>
        <begin position="140"/>
        <end position="163"/>
    </location>
</feature>
<dbReference type="Proteomes" id="UP000177785">
    <property type="component" value="Unassembled WGS sequence"/>
</dbReference>
<dbReference type="STRING" id="1802115.A2756_04100"/>
<sequence>MQTRFFIRKFSIIIVALACFFAFAVLLHAQEPAELLQPSISISPDIFYTLEEVLYIEGRGTPNAPVLVLIQKQGARPIKFTVKADVNGEWVVAEKTFLEAGDWEVRAQAVEAGRASDWSNPRLIRSVVTGITVANIQFKYVTLALILGGVVIMSILLFVYFSIRVRRLRKAILTKETSEIRQRAAEGFRAIRNGVLDELRTLEAHAANGQLTAEELTKKERMLDELHHLEDSIEQEVRDVENLA</sequence>
<dbReference type="EMBL" id="MHNL01000034">
    <property type="protein sequence ID" value="OGZ43471.1"/>
    <property type="molecule type" value="Genomic_DNA"/>
</dbReference>
<evidence type="ECO:0000313" key="3">
    <source>
        <dbReference type="Proteomes" id="UP000177785"/>
    </source>
</evidence>
<proteinExistence type="predicted"/>
<protein>
    <recommendedName>
        <fullName evidence="4">Bacterial Ig-like domain-containing protein</fullName>
    </recommendedName>
</protein>
<keyword evidence="1" id="KW-0812">Transmembrane</keyword>
<accession>A0A1G2G0X9</accession>
<dbReference type="AlphaFoldDB" id="A0A1G2G0X9"/>
<gene>
    <name evidence="2" type="ORF">A2756_04100</name>
</gene>
<evidence type="ECO:0000313" key="2">
    <source>
        <dbReference type="EMBL" id="OGZ43471.1"/>
    </source>
</evidence>
<keyword evidence="1" id="KW-0472">Membrane</keyword>